<keyword evidence="2 5" id="KW-0547">Nucleotide-binding</keyword>
<dbReference type="PANTHER" id="PTHR43289:SF34">
    <property type="entry name" value="SERINE_THREONINE-PROTEIN KINASE YBDM-RELATED"/>
    <property type="match status" value="1"/>
</dbReference>
<evidence type="ECO:0000256" key="4">
    <source>
        <dbReference type="ARBA" id="ARBA00022840"/>
    </source>
</evidence>
<feature type="region of interest" description="Disordered" evidence="6">
    <location>
        <begin position="317"/>
        <end position="342"/>
    </location>
</feature>
<dbReference type="InterPro" id="IPR011009">
    <property type="entry name" value="Kinase-like_dom_sf"/>
</dbReference>
<evidence type="ECO:0000256" key="5">
    <source>
        <dbReference type="PROSITE-ProRule" id="PRU10141"/>
    </source>
</evidence>
<dbReference type="Pfam" id="PF01471">
    <property type="entry name" value="PG_binding_1"/>
    <property type="match status" value="1"/>
</dbReference>
<organism evidence="8 9">
    <name type="scientific">Streptomyces coeruleoprunus</name>
    <dbReference type="NCBI Taxonomy" id="285563"/>
    <lineage>
        <taxon>Bacteria</taxon>
        <taxon>Bacillati</taxon>
        <taxon>Actinomycetota</taxon>
        <taxon>Actinomycetes</taxon>
        <taxon>Kitasatosporales</taxon>
        <taxon>Streptomycetaceae</taxon>
        <taxon>Streptomyces</taxon>
    </lineage>
</organism>
<proteinExistence type="predicted"/>
<evidence type="ECO:0000313" key="8">
    <source>
        <dbReference type="EMBL" id="MFC5021871.1"/>
    </source>
</evidence>
<evidence type="ECO:0000256" key="2">
    <source>
        <dbReference type="ARBA" id="ARBA00022741"/>
    </source>
</evidence>
<dbReference type="Proteomes" id="UP001595829">
    <property type="component" value="Unassembled WGS sequence"/>
</dbReference>
<dbReference type="InterPro" id="IPR002477">
    <property type="entry name" value="Peptidoglycan-bd-like"/>
</dbReference>
<dbReference type="SUPFAM" id="SSF56112">
    <property type="entry name" value="Protein kinase-like (PK-like)"/>
    <property type="match status" value="1"/>
</dbReference>
<feature type="domain" description="Protein kinase" evidence="7">
    <location>
        <begin position="25"/>
        <end position="287"/>
    </location>
</feature>
<feature type="region of interest" description="Disordered" evidence="6">
    <location>
        <begin position="373"/>
        <end position="456"/>
    </location>
</feature>
<accession>A0ABV9X8S9</accession>
<gene>
    <name evidence="8" type="ORF">ACFPM3_06920</name>
</gene>
<feature type="compositionally biased region" description="Low complexity" evidence="6">
    <location>
        <begin position="425"/>
        <end position="443"/>
    </location>
</feature>
<dbReference type="Pfam" id="PF00069">
    <property type="entry name" value="Pkinase"/>
    <property type="match status" value="1"/>
</dbReference>
<dbReference type="PROSITE" id="PS00108">
    <property type="entry name" value="PROTEIN_KINASE_ST"/>
    <property type="match status" value="1"/>
</dbReference>
<dbReference type="PROSITE" id="PS50011">
    <property type="entry name" value="PROTEIN_KINASE_DOM"/>
    <property type="match status" value="1"/>
</dbReference>
<name>A0ABV9X8S9_9ACTN</name>
<evidence type="ECO:0000313" key="9">
    <source>
        <dbReference type="Proteomes" id="UP001595829"/>
    </source>
</evidence>
<reference evidence="9" key="1">
    <citation type="journal article" date="2019" name="Int. J. Syst. Evol. Microbiol.">
        <title>The Global Catalogue of Microorganisms (GCM) 10K type strain sequencing project: providing services to taxonomists for standard genome sequencing and annotation.</title>
        <authorList>
            <consortium name="The Broad Institute Genomics Platform"/>
            <consortium name="The Broad Institute Genome Sequencing Center for Infectious Disease"/>
            <person name="Wu L."/>
            <person name="Ma J."/>
        </authorList>
    </citation>
    <scope>NUCLEOTIDE SEQUENCE [LARGE SCALE GENOMIC DNA]</scope>
    <source>
        <strain evidence="9">CGMCC 4.1648</strain>
    </source>
</reference>
<comment type="caution">
    <text evidence="8">The sequence shown here is derived from an EMBL/GenBank/DDBJ whole genome shotgun (WGS) entry which is preliminary data.</text>
</comment>
<dbReference type="SUPFAM" id="SSF47090">
    <property type="entry name" value="PGBD-like"/>
    <property type="match status" value="1"/>
</dbReference>
<dbReference type="PROSITE" id="PS00107">
    <property type="entry name" value="PROTEIN_KINASE_ATP"/>
    <property type="match status" value="1"/>
</dbReference>
<dbReference type="InterPro" id="IPR036365">
    <property type="entry name" value="PGBD-like_sf"/>
</dbReference>
<dbReference type="Gene3D" id="1.10.510.10">
    <property type="entry name" value="Transferase(Phosphotransferase) domain 1"/>
    <property type="match status" value="1"/>
</dbReference>
<dbReference type="EMBL" id="JBHSJD010000004">
    <property type="protein sequence ID" value="MFC5021871.1"/>
    <property type="molecule type" value="Genomic_DNA"/>
</dbReference>
<dbReference type="Gene3D" id="1.10.101.10">
    <property type="entry name" value="PGBD-like superfamily/PGBD"/>
    <property type="match status" value="1"/>
</dbReference>
<evidence type="ECO:0000256" key="6">
    <source>
        <dbReference type="SAM" id="MobiDB-lite"/>
    </source>
</evidence>
<dbReference type="RefSeq" id="WP_345690822.1">
    <property type="nucleotide sequence ID" value="NZ_BAABIT010000001.1"/>
</dbReference>
<feature type="compositionally biased region" description="Low complexity" evidence="6">
    <location>
        <begin position="397"/>
        <end position="410"/>
    </location>
</feature>
<dbReference type="InterPro" id="IPR008271">
    <property type="entry name" value="Ser/Thr_kinase_AS"/>
</dbReference>
<keyword evidence="1" id="KW-0808">Transferase</keyword>
<sequence>MSDTALRQAGAAPLKPGDPVRIGPYTPLGVLGSGGMGRVFLARPTDGAAGLAAVKVIRPEYAEDAEFRRRLEREAAVQASIHTPRAPRLQGTGFHDDLLWMATDYIPGLSLDQAVRQHGVLDRDTVWRLVAELAEALVALASAGVVHRDLKPSNVLLSLHGAQVIDFGISKAGGASMLTATGQRVGTPAFMAPEYLREGRSDTSSDVFSLGGTLVFAATGQGPFGLGTGMDVMHRVAFEEPNQHILGEVTGADPELGALLTACLAKDPALRPAPQQLVAAAAARPWQGWQQPLHGSLAGLRGAYETLHRMPLAAVPPHPATQRVTAPAPPPGFGPAAEPGRRRGGKALSLTLAAVVAIGALVGGAYALTRGEADPRPPVAQGSVPAVPGGATPDDGAASPLASASAGSSPTPTPTRTREAPSPTPAATRTVTASPTTAPTAEAAPPPVSTPPAEPRWISECTMYGGSELTRYGDKNVRVTQVQCMLVRRGYSVGAAGEDGDFGTATKNAVIAFQESKGLAADGLVGEQTWAALRSAT</sequence>
<keyword evidence="9" id="KW-1185">Reference proteome</keyword>
<feature type="binding site" evidence="5">
    <location>
        <position position="55"/>
    </location>
    <ligand>
        <name>ATP</name>
        <dbReference type="ChEBI" id="CHEBI:30616"/>
    </ligand>
</feature>
<dbReference type="GO" id="GO:0016301">
    <property type="term" value="F:kinase activity"/>
    <property type="evidence" value="ECO:0007669"/>
    <property type="project" value="UniProtKB-KW"/>
</dbReference>
<keyword evidence="4 5" id="KW-0067">ATP-binding</keyword>
<dbReference type="InterPro" id="IPR000719">
    <property type="entry name" value="Prot_kinase_dom"/>
</dbReference>
<dbReference type="CDD" id="cd14014">
    <property type="entry name" value="STKc_PknB_like"/>
    <property type="match status" value="1"/>
</dbReference>
<dbReference type="PANTHER" id="PTHR43289">
    <property type="entry name" value="MITOGEN-ACTIVATED PROTEIN KINASE KINASE KINASE 20-RELATED"/>
    <property type="match status" value="1"/>
</dbReference>
<evidence type="ECO:0000256" key="1">
    <source>
        <dbReference type="ARBA" id="ARBA00022679"/>
    </source>
</evidence>
<evidence type="ECO:0000256" key="3">
    <source>
        <dbReference type="ARBA" id="ARBA00022777"/>
    </source>
</evidence>
<keyword evidence="3 8" id="KW-0418">Kinase</keyword>
<feature type="compositionally biased region" description="Pro residues" evidence="6">
    <location>
        <begin position="444"/>
        <end position="454"/>
    </location>
</feature>
<protein>
    <submittedName>
        <fullName evidence="8">Serine/threonine-protein kinase</fullName>
    </submittedName>
</protein>
<dbReference type="Gene3D" id="3.30.200.20">
    <property type="entry name" value="Phosphorylase Kinase, domain 1"/>
    <property type="match status" value="1"/>
</dbReference>
<evidence type="ECO:0000259" key="7">
    <source>
        <dbReference type="PROSITE" id="PS50011"/>
    </source>
</evidence>
<dbReference type="InterPro" id="IPR017441">
    <property type="entry name" value="Protein_kinase_ATP_BS"/>
</dbReference>
<dbReference type="InterPro" id="IPR036366">
    <property type="entry name" value="PGBDSf"/>
</dbReference>
<dbReference type="SMART" id="SM00220">
    <property type="entry name" value="S_TKc"/>
    <property type="match status" value="1"/>
</dbReference>